<evidence type="ECO:0000256" key="12">
    <source>
        <dbReference type="ARBA" id="ARBA00030193"/>
    </source>
</evidence>
<evidence type="ECO:0000256" key="6">
    <source>
        <dbReference type="ARBA" id="ARBA00012458"/>
    </source>
</evidence>
<dbReference type="CDD" id="cd00739">
    <property type="entry name" value="DHPS"/>
    <property type="match status" value="1"/>
</dbReference>
<evidence type="ECO:0000256" key="3">
    <source>
        <dbReference type="ARBA" id="ARBA00004763"/>
    </source>
</evidence>
<dbReference type="PANTHER" id="PTHR20941:SF1">
    <property type="entry name" value="FOLIC ACID SYNTHESIS PROTEIN FOL1"/>
    <property type="match status" value="1"/>
</dbReference>
<keyword evidence="10 14" id="KW-0460">Magnesium</keyword>
<dbReference type="UniPathway" id="UPA00077">
    <property type="reaction ID" value="UER00156"/>
</dbReference>
<evidence type="ECO:0000259" key="15">
    <source>
        <dbReference type="PROSITE" id="PS50972"/>
    </source>
</evidence>
<dbReference type="STRING" id="225848.Sps_04255"/>
<dbReference type="PROSITE" id="PS50972">
    <property type="entry name" value="PTERIN_BINDING"/>
    <property type="match status" value="1"/>
</dbReference>
<comment type="similarity">
    <text evidence="4 14">Belongs to the DHPS family.</text>
</comment>
<evidence type="ECO:0000256" key="13">
    <source>
        <dbReference type="ARBA" id="ARBA00053449"/>
    </source>
</evidence>
<evidence type="ECO:0000256" key="5">
    <source>
        <dbReference type="ARBA" id="ARBA00011738"/>
    </source>
</evidence>
<dbReference type="GO" id="GO:0046872">
    <property type="term" value="F:metal ion binding"/>
    <property type="evidence" value="ECO:0007669"/>
    <property type="project" value="UniProtKB-KW"/>
</dbReference>
<protein>
    <recommendedName>
        <fullName evidence="7 14">Dihydropteroate synthase</fullName>
        <shortName evidence="14">DHPS</shortName>
        <ecNumber evidence="6 14">2.5.1.15</ecNumber>
    </recommendedName>
    <alternativeName>
        <fullName evidence="12 14">Dihydropteroate pyrophosphorylase</fullName>
    </alternativeName>
</protein>
<name>A0A1S6HVA6_9GAMM</name>
<evidence type="ECO:0000256" key="10">
    <source>
        <dbReference type="ARBA" id="ARBA00022842"/>
    </source>
</evidence>
<dbReference type="KEGG" id="spsw:Sps_04255"/>
<evidence type="ECO:0000256" key="1">
    <source>
        <dbReference type="ARBA" id="ARBA00000012"/>
    </source>
</evidence>
<feature type="domain" description="Pterin-binding" evidence="15">
    <location>
        <begin position="16"/>
        <end position="268"/>
    </location>
</feature>
<reference evidence="16 17" key="1">
    <citation type="submission" date="2016-03" db="EMBL/GenBank/DDBJ databases">
        <title>Complete genome sequence of Shewanella psychrophila WP2, a deep sea bacterium isolated from west Pacific sediment.</title>
        <authorList>
            <person name="Xu G."/>
            <person name="Jian H."/>
        </authorList>
    </citation>
    <scope>NUCLEOTIDE SEQUENCE [LARGE SCALE GENOMIC DNA]</scope>
    <source>
        <strain evidence="16 17">WP2</strain>
    </source>
</reference>
<dbReference type="AlphaFoldDB" id="A0A1S6HVA6"/>
<evidence type="ECO:0000256" key="9">
    <source>
        <dbReference type="ARBA" id="ARBA00022723"/>
    </source>
</evidence>
<dbReference type="GO" id="GO:0046654">
    <property type="term" value="P:tetrahydrofolate biosynthetic process"/>
    <property type="evidence" value="ECO:0007669"/>
    <property type="project" value="UniProtKB-UniPathway"/>
</dbReference>
<organism evidence="16 17">
    <name type="scientific">Shewanella psychrophila</name>
    <dbReference type="NCBI Taxonomy" id="225848"/>
    <lineage>
        <taxon>Bacteria</taxon>
        <taxon>Pseudomonadati</taxon>
        <taxon>Pseudomonadota</taxon>
        <taxon>Gammaproteobacteria</taxon>
        <taxon>Alteromonadales</taxon>
        <taxon>Shewanellaceae</taxon>
        <taxon>Shewanella</taxon>
    </lineage>
</organism>
<comment type="catalytic activity">
    <reaction evidence="1">
        <text>(7,8-dihydropterin-6-yl)methyl diphosphate + 4-aminobenzoate = 7,8-dihydropteroate + diphosphate</text>
        <dbReference type="Rhea" id="RHEA:19949"/>
        <dbReference type="ChEBI" id="CHEBI:17836"/>
        <dbReference type="ChEBI" id="CHEBI:17839"/>
        <dbReference type="ChEBI" id="CHEBI:33019"/>
        <dbReference type="ChEBI" id="CHEBI:72950"/>
        <dbReference type="EC" id="2.5.1.15"/>
    </reaction>
</comment>
<dbReference type="FunFam" id="3.20.20.20:FF:000004">
    <property type="entry name" value="Dihydropteroate synthase"/>
    <property type="match status" value="1"/>
</dbReference>
<dbReference type="PROSITE" id="PS00792">
    <property type="entry name" value="DHPS_1"/>
    <property type="match status" value="1"/>
</dbReference>
<evidence type="ECO:0000256" key="8">
    <source>
        <dbReference type="ARBA" id="ARBA00022679"/>
    </source>
</evidence>
<accession>A0A1S6HVA6</accession>
<evidence type="ECO:0000256" key="14">
    <source>
        <dbReference type="RuleBase" id="RU361205"/>
    </source>
</evidence>
<evidence type="ECO:0000313" key="17">
    <source>
        <dbReference type="Proteomes" id="UP000189545"/>
    </source>
</evidence>
<dbReference type="GO" id="GO:0005829">
    <property type="term" value="C:cytosol"/>
    <property type="evidence" value="ECO:0007669"/>
    <property type="project" value="TreeGrafter"/>
</dbReference>
<dbReference type="NCBIfam" id="TIGR01496">
    <property type="entry name" value="DHPS"/>
    <property type="match status" value="1"/>
</dbReference>
<dbReference type="Pfam" id="PF00809">
    <property type="entry name" value="Pterin_bind"/>
    <property type="match status" value="1"/>
</dbReference>
<comment type="pathway">
    <text evidence="3 14">Cofactor biosynthesis; tetrahydrofolate biosynthesis; 7,8-dihydrofolate from 2-amino-4-hydroxy-6-hydroxymethyl-7,8-dihydropteridine diphosphate and 4-aminobenzoate: step 1/2.</text>
</comment>
<keyword evidence="9 14" id="KW-0479">Metal-binding</keyword>
<comment type="function">
    <text evidence="13 14">Catalyzes the condensation of para-aminobenzoate (pABA) with 6-hydroxymethyl-7,8-dihydropterin diphosphate (DHPt-PP) to form 7,8-dihydropteroate (H2Pte), the immediate precursor of folate derivatives.</text>
</comment>
<evidence type="ECO:0000256" key="4">
    <source>
        <dbReference type="ARBA" id="ARBA00009503"/>
    </source>
</evidence>
<dbReference type="GO" id="GO:0046656">
    <property type="term" value="P:folic acid biosynthetic process"/>
    <property type="evidence" value="ECO:0007669"/>
    <property type="project" value="UniProtKB-KW"/>
</dbReference>
<keyword evidence="11 14" id="KW-0289">Folate biosynthesis</keyword>
<dbReference type="OrthoDB" id="9811744at2"/>
<keyword evidence="17" id="KW-1185">Reference proteome</keyword>
<dbReference type="InterPro" id="IPR000489">
    <property type="entry name" value="Pterin-binding_dom"/>
</dbReference>
<dbReference type="PROSITE" id="PS00793">
    <property type="entry name" value="DHPS_2"/>
    <property type="match status" value="1"/>
</dbReference>
<evidence type="ECO:0000256" key="7">
    <source>
        <dbReference type="ARBA" id="ARBA00016919"/>
    </source>
</evidence>
<sequence length="280" mass="30478">MFQIESGEHALALDKTLVMGILNVTPDSFSDGGDFSSFELACRQADAMVSQGAKIIDIGGESTRPGAAEVGLDEELNRVLPLVEYVAKNHDVWISIDTSKPEVMEQAVKAGAHLINDVRALQAPGALEAVAELNVPVCLMHMQGQPDTMQDAPDYRDIVEDVIDFFEQRIDACIKAGIERHQILLDPGFGFGKTLSHNYELLNRLDAFKALELPLLIGLSRKSMLGNLLNREPKERLAGSLAGGLIAAQRGANILRVHDVAETLDCLQVLQATNHYQGLI</sequence>
<dbReference type="InterPro" id="IPR045031">
    <property type="entry name" value="DHP_synth-like"/>
</dbReference>
<dbReference type="InterPro" id="IPR006390">
    <property type="entry name" value="DHP_synth_dom"/>
</dbReference>
<dbReference type="EC" id="2.5.1.15" evidence="6 14"/>
<dbReference type="InterPro" id="IPR011005">
    <property type="entry name" value="Dihydropteroate_synth-like_sf"/>
</dbReference>
<dbReference type="Gene3D" id="3.20.20.20">
    <property type="entry name" value="Dihydropteroate synthase-like"/>
    <property type="match status" value="1"/>
</dbReference>
<dbReference type="EMBL" id="CP014782">
    <property type="protein sequence ID" value="AQS39358.1"/>
    <property type="molecule type" value="Genomic_DNA"/>
</dbReference>
<evidence type="ECO:0000313" key="16">
    <source>
        <dbReference type="EMBL" id="AQS39358.1"/>
    </source>
</evidence>
<dbReference type="GO" id="GO:0004156">
    <property type="term" value="F:dihydropteroate synthase activity"/>
    <property type="evidence" value="ECO:0007669"/>
    <property type="project" value="UniProtKB-EC"/>
</dbReference>
<comment type="cofactor">
    <cofactor evidence="2 14">
        <name>Mg(2+)</name>
        <dbReference type="ChEBI" id="CHEBI:18420"/>
    </cofactor>
</comment>
<proteinExistence type="inferred from homology"/>
<dbReference type="SUPFAM" id="SSF51717">
    <property type="entry name" value="Dihydropteroate synthetase-like"/>
    <property type="match status" value="1"/>
</dbReference>
<keyword evidence="8 14" id="KW-0808">Transferase</keyword>
<dbReference type="PANTHER" id="PTHR20941">
    <property type="entry name" value="FOLATE SYNTHESIS PROTEINS"/>
    <property type="match status" value="1"/>
</dbReference>
<evidence type="ECO:0000256" key="11">
    <source>
        <dbReference type="ARBA" id="ARBA00022909"/>
    </source>
</evidence>
<gene>
    <name evidence="16" type="ORF">Sps_04255</name>
</gene>
<dbReference type="Proteomes" id="UP000189545">
    <property type="component" value="Chromosome"/>
</dbReference>
<comment type="subunit">
    <text evidence="5">Homodimer.</text>
</comment>
<evidence type="ECO:0000256" key="2">
    <source>
        <dbReference type="ARBA" id="ARBA00001946"/>
    </source>
</evidence>